<gene>
    <name evidence="1" type="ORF">Nepgr_006607</name>
</gene>
<name>A0AAD3XHH4_NEPGR</name>
<keyword evidence="2" id="KW-1185">Reference proteome</keyword>
<dbReference type="EMBL" id="BSYO01000005">
    <property type="protein sequence ID" value="GMH04767.1"/>
    <property type="molecule type" value="Genomic_DNA"/>
</dbReference>
<evidence type="ECO:0000313" key="2">
    <source>
        <dbReference type="Proteomes" id="UP001279734"/>
    </source>
</evidence>
<sequence>MRYWADLPCPGNVEGELSMFSDLSGRGSSAESFGLEPSAFANCDEAGGCSRQVVEEALNQILCCWVS</sequence>
<proteinExistence type="predicted"/>
<dbReference type="Proteomes" id="UP001279734">
    <property type="component" value="Unassembled WGS sequence"/>
</dbReference>
<organism evidence="1 2">
    <name type="scientific">Nepenthes gracilis</name>
    <name type="common">Slender pitcher plant</name>
    <dbReference type="NCBI Taxonomy" id="150966"/>
    <lineage>
        <taxon>Eukaryota</taxon>
        <taxon>Viridiplantae</taxon>
        <taxon>Streptophyta</taxon>
        <taxon>Embryophyta</taxon>
        <taxon>Tracheophyta</taxon>
        <taxon>Spermatophyta</taxon>
        <taxon>Magnoliopsida</taxon>
        <taxon>eudicotyledons</taxon>
        <taxon>Gunneridae</taxon>
        <taxon>Pentapetalae</taxon>
        <taxon>Caryophyllales</taxon>
        <taxon>Nepenthaceae</taxon>
        <taxon>Nepenthes</taxon>
    </lineage>
</organism>
<comment type="caution">
    <text evidence="1">The sequence shown here is derived from an EMBL/GenBank/DDBJ whole genome shotgun (WGS) entry which is preliminary data.</text>
</comment>
<protein>
    <submittedName>
        <fullName evidence="1">Uncharacterized protein</fullName>
    </submittedName>
</protein>
<reference evidence="1" key="1">
    <citation type="submission" date="2023-05" db="EMBL/GenBank/DDBJ databases">
        <title>Nepenthes gracilis genome sequencing.</title>
        <authorList>
            <person name="Fukushima K."/>
        </authorList>
    </citation>
    <scope>NUCLEOTIDE SEQUENCE</scope>
    <source>
        <strain evidence="1">SING2019-196</strain>
    </source>
</reference>
<evidence type="ECO:0000313" key="1">
    <source>
        <dbReference type="EMBL" id="GMH04767.1"/>
    </source>
</evidence>
<dbReference type="AlphaFoldDB" id="A0AAD3XHH4"/>
<accession>A0AAD3XHH4</accession>